<evidence type="ECO:0000313" key="2">
    <source>
        <dbReference type="EMBL" id="CAB1414779.1"/>
    </source>
</evidence>
<keyword evidence="3" id="KW-1185">Reference proteome</keyword>
<evidence type="ECO:0000313" key="3">
    <source>
        <dbReference type="Proteomes" id="UP001153269"/>
    </source>
</evidence>
<proteinExistence type="predicted"/>
<protein>
    <submittedName>
        <fullName evidence="2">Uncharacterized protein</fullName>
    </submittedName>
</protein>
<feature type="region of interest" description="Disordered" evidence="1">
    <location>
        <begin position="1"/>
        <end position="25"/>
    </location>
</feature>
<evidence type="ECO:0000256" key="1">
    <source>
        <dbReference type="SAM" id="MobiDB-lite"/>
    </source>
</evidence>
<accession>A0A9N7TMN2</accession>
<dbReference type="Proteomes" id="UP001153269">
    <property type="component" value="Unassembled WGS sequence"/>
</dbReference>
<sequence length="99" mass="10913">MPDAEASTKPPDHTVKPLKQTLPFDTDRKPAAQLLPLLSCRGSARKMCPSKRVEGWSGSQITSTPPRAEATPRVHLHVARCLDRHVHVSISTTWMCEGC</sequence>
<name>A0A9N7TMN2_PLEPL</name>
<reference evidence="2" key="1">
    <citation type="submission" date="2020-03" db="EMBL/GenBank/DDBJ databases">
        <authorList>
            <person name="Weist P."/>
        </authorList>
    </citation>
    <scope>NUCLEOTIDE SEQUENCE</scope>
</reference>
<organism evidence="2 3">
    <name type="scientific">Pleuronectes platessa</name>
    <name type="common">European plaice</name>
    <dbReference type="NCBI Taxonomy" id="8262"/>
    <lineage>
        <taxon>Eukaryota</taxon>
        <taxon>Metazoa</taxon>
        <taxon>Chordata</taxon>
        <taxon>Craniata</taxon>
        <taxon>Vertebrata</taxon>
        <taxon>Euteleostomi</taxon>
        <taxon>Actinopterygii</taxon>
        <taxon>Neopterygii</taxon>
        <taxon>Teleostei</taxon>
        <taxon>Neoteleostei</taxon>
        <taxon>Acanthomorphata</taxon>
        <taxon>Carangaria</taxon>
        <taxon>Pleuronectiformes</taxon>
        <taxon>Pleuronectoidei</taxon>
        <taxon>Pleuronectidae</taxon>
        <taxon>Pleuronectes</taxon>
    </lineage>
</organism>
<dbReference type="AlphaFoldDB" id="A0A9N7TMN2"/>
<comment type="caution">
    <text evidence="2">The sequence shown here is derived from an EMBL/GenBank/DDBJ whole genome shotgun (WGS) entry which is preliminary data.</text>
</comment>
<gene>
    <name evidence="2" type="ORF">PLEPLA_LOCUS2491</name>
</gene>
<dbReference type="EMBL" id="CADEAL010000124">
    <property type="protein sequence ID" value="CAB1414779.1"/>
    <property type="molecule type" value="Genomic_DNA"/>
</dbReference>